<evidence type="ECO:0000313" key="3">
    <source>
        <dbReference type="EMBL" id="OWY97611.1"/>
    </source>
</evidence>
<feature type="signal peptide" evidence="2">
    <location>
        <begin position="1"/>
        <end position="23"/>
    </location>
</feature>
<sequence>MASCQLVLCAFLVFGGTLLDVLSEGAYNTTYWIWFKALMCLPVCLILTLKEESGAAFAGCAGTLIADVIGVAVVMCPPHMAYSSVRRQITDIRLYSIYPDTNGLTTLGFGSYWGAVVMAYFFMQPRIAIAFSVNWQSPLFVF</sequence>
<dbReference type="Proteomes" id="UP000198211">
    <property type="component" value="Unassembled WGS sequence"/>
</dbReference>
<keyword evidence="4" id="KW-1185">Reference proteome</keyword>
<dbReference type="EMBL" id="NBNE01010253">
    <property type="protein sequence ID" value="OWY97611.1"/>
    <property type="molecule type" value="Genomic_DNA"/>
</dbReference>
<keyword evidence="1" id="KW-0812">Transmembrane</keyword>
<accession>A0A225UXE9</accession>
<comment type="caution">
    <text evidence="3">The sequence shown here is derived from an EMBL/GenBank/DDBJ whole genome shotgun (WGS) entry which is preliminary data.</text>
</comment>
<keyword evidence="1" id="KW-0472">Membrane</keyword>
<keyword evidence="1" id="KW-1133">Transmembrane helix</keyword>
<gene>
    <name evidence="3" type="ORF">PHMEG_00031817</name>
</gene>
<feature type="transmembrane region" description="Helical" evidence="1">
    <location>
        <begin position="103"/>
        <end position="122"/>
    </location>
</feature>
<reference evidence="4" key="1">
    <citation type="submission" date="2017-03" db="EMBL/GenBank/DDBJ databases">
        <title>Phytopthora megakarya and P. palmivora, two closely related causual agents of cacao black pod achieved similar genome size and gene model numbers by different mechanisms.</title>
        <authorList>
            <person name="Ali S."/>
            <person name="Shao J."/>
            <person name="Larry D.J."/>
            <person name="Kronmiller B."/>
            <person name="Shen D."/>
            <person name="Strem M.D."/>
            <person name="Melnick R.L."/>
            <person name="Guiltinan M.J."/>
            <person name="Tyler B.M."/>
            <person name="Meinhardt L.W."/>
            <person name="Bailey B.A."/>
        </authorList>
    </citation>
    <scope>NUCLEOTIDE SEQUENCE [LARGE SCALE GENOMIC DNA]</scope>
    <source>
        <strain evidence="4">zdho120</strain>
    </source>
</reference>
<feature type="transmembrane region" description="Helical" evidence="1">
    <location>
        <begin position="29"/>
        <end position="49"/>
    </location>
</feature>
<evidence type="ECO:0000313" key="4">
    <source>
        <dbReference type="Proteomes" id="UP000198211"/>
    </source>
</evidence>
<protein>
    <submittedName>
        <fullName evidence="3">Amino Acid/Auxin Permease</fullName>
    </submittedName>
</protein>
<evidence type="ECO:0000256" key="1">
    <source>
        <dbReference type="SAM" id="Phobius"/>
    </source>
</evidence>
<feature type="chain" id="PRO_5012691531" evidence="2">
    <location>
        <begin position="24"/>
        <end position="142"/>
    </location>
</feature>
<keyword evidence="2" id="KW-0732">Signal</keyword>
<dbReference type="OrthoDB" id="40134at2759"/>
<evidence type="ECO:0000256" key="2">
    <source>
        <dbReference type="SAM" id="SignalP"/>
    </source>
</evidence>
<name>A0A225UXE9_9STRA</name>
<organism evidence="3 4">
    <name type="scientific">Phytophthora megakarya</name>
    <dbReference type="NCBI Taxonomy" id="4795"/>
    <lineage>
        <taxon>Eukaryota</taxon>
        <taxon>Sar</taxon>
        <taxon>Stramenopiles</taxon>
        <taxon>Oomycota</taxon>
        <taxon>Peronosporomycetes</taxon>
        <taxon>Peronosporales</taxon>
        <taxon>Peronosporaceae</taxon>
        <taxon>Phytophthora</taxon>
    </lineage>
</organism>
<proteinExistence type="predicted"/>
<dbReference type="AlphaFoldDB" id="A0A225UXE9"/>
<dbReference type="STRING" id="4795.A0A225UXE9"/>
<feature type="transmembrane region" description="Helical" evidence="1">
    <location>
        <begin position="56"/>
        <end position="75"/>
    </location>
</feature>